<accession>A0A1D3K8K5</accession>
<reference evidence="2" key="1">
    <citation type="submission" date="2016-07" db="EMBL/GenBank/DDBJ databases">
        <authorList>
            <person name="Florea S."/>
            <person name="Webb J.S."/>
            <person name="Jaromczyk J."/>
            <person name="Schardl C.L."/>
        </authorList>
    </citation>
    <scope>NUCLEOTIDE SEQUENCE [LARGE SCALE GENOMIC DNA]</scope>
    <source>
        <strain evidence="2">1YdBTEX2</strain>
    </source>
</reference>
<organism evidence="1 2">
    <name type="scientific">Pseudomonas veronii 1YdBTEX2</name>
    <dbReference type="NCBI Taxonomy" id="1295141"/>
    <lineage>
        <taxon>Bacteria</taxon>
        <taxon>Pseudomonadati</taxon>
        <taxon>Pseudomonadota</taxon>
        <taxon>Gammaproteobacteria</taxon>
        <taxon>Pseudomonadales</taxon>
        <taxon>Pseudomonadaceae</taxon>
        <taxon>Pseudomonas</taxon>
    </lineage>
</organism>
<sequence length="30" mass="3393">MAAETVSKLLTNQFQTTETKKPQFMGLFVC</sequence>
<evidence type="ECO:0000313" key="1">
    <source>
        <dbReference type="EMBL" id="SBW84640.1"/>
    </source>
</evidence>
<evidence type="ECO:0000313" key="2">
    <source>
        <dbReference type="Proteomes" id="UP000245431"/>
    </source>
</evidence>
<proteinExistence type="predicted"/>
<dbReference type="AlphaFoldDB" id="A0A1D3K8K5"/>
<dbReference type="EMBL" id="LT599584">
    <property type="protein sequence ID" value="SBW84640.1"/>
    <property type="molecule type" value="Genomic_DNA"/>
</dbReference>
<gene>
    <name evidence="1" type="ORF">PVE_R2G0614</name>
</gene>
<name>A0A1D3K8K5_PSEVE</name>
<protein>
    <submittedName>
        <fullName evidence="1">Uncharacterized protein</fullName>
    </submittedName>
</protein>
<dbReference type="Proteomes" id="UP000245431">
    <property type="component" value="Chromosome PVE_r2"/>
</dbReference>